<keyword evidence="1" id="KW-1133">Transmembrane helix</keyword>
<keyword evidence="1" id="KW-0812">Transmembrane</keyword>
<evidence type="ECO:0000313" key="2">
    <source>
        <dbReference type="EMBL" id="CAD8724159.1"/>
    </source>
</evidence>
<sequence>MAEAVQQSDRGLNLKEVQENVGPWLIYFAELVMQIDDVAIWAYEKGCAVWEWLEPYHPDELIPVVVGILLVFFGGTFAVLIQAIEAARLFGFEKVFTSLKALAQEFSAARKAYERDDMVDADKDGVADVKQMDKKQLAARKLGVILRAVDPQKLATALEGLTQAWIAIIATLRIKFAQAITLGTSIGNTLHRYVTPFVLKFTKPLVPREYARWLPVILQYTFRYIGVSIAFWLVRIVSALFMGMKGAELFTIGLVQYFVRHGQLSADVFDTGSPILSAGFAVIALFGAWWQISRNFSLPFPLNILLLPLSIAERVLMFAVGSKGLPGAPVEGA</sequence>
<reference evidence="2" key="1">
    <citation type="submission" date="2021-01" db="EMBL/GenBank/DDBJ databases">
        <authorList>
            <person name="Corre E."/>
            <person name="Pelletier E."/>
            <person name="Niang G."/>
            <person name="Scheremetjew M."/>
            <person name="Finn R."/>
            <person name="Kale V."/>
            <person name="Holt S."/>
            <person name="Cochrane G."/>
            <person name="Meng A."/>
            <person name="Brown T."/>
            <person name="Cohen L."/>
        </authorList>
    </citation>
    <scope>NUCLEOTIDE SEQUENCE</scope>
    <source>
        <strain evidence="2">CCMP3276</strain>
    </source>
</reference>
<feature type="transmembrane region" description="Helical" evidence="1">
    <location>
        <begin position="240"/>
        <end position="259"/>
    </location>
</feature>
<proteinExistence type="predicted"/>
<protein>
    <submittedName>
        <fullName evidence="2">Uncharacterized protein</fullName>
    </submittedName>
</protein>
<dbReference type="AlphaFoldDB" id="A0A7S0T5G8"/>
<feature type="transmembrane region" description="Helical" evidence="1">
    <location>
        <begin position="61"/>
        <end position="84"/>
    </location>
</feature>
<evidence type="ECO:0000256" key="1">
    <source>
        <dbReference type="SAM" id="Phobius"/>
    </source>
</evidence>
<accession>A0A7S0T5G8</accession>
<organism evidence="2">
    <name type="scientific">Erythrolobus madagascarensis</name>
    <dbReference type="NCBI Taxonomy" id="708628"/>
    <lineage>
        <taxon>Eukaryota</taxon>
        <taxon>Rhodophyta</taxon>
        <taxon>Bangiophyceae</taxon>
        <taxon>Porphyridiales</taxon>
        <taxon>Porphyridiaceae</taxon>
        <taxon>Erythrolobus</taxon>
    </lineage>
</organism>
<feature type="transmembrane region" description="Helical" evidence="1">
    <location>
        <begin position="271"/>
        <end position="292"/>
    </location>
</feature>
<name>A0A7S0T5G8_9RHOD</name>
<keyword evidence="1" id="KW-0472">Membrane</keyword>
<gene>
    <name evidence="2" type="ORF">EMAD1354_LOCUS236</name>
</gene>
<dbReference type="EMBL" id="HBFE01000348">
    <property type="protein sequence ID" value="CAD8724159.1"/>
    <property type="molecule type" value="Transcribed_RNA"/>
</dbReference>